<accession>A0AAD7AJI0</accession>
<gene>
    <name evidence="2" type="ORF">DFH08DRAFT_360524</name>
</gene>
<reference evidence="2" key="1">
    <citation type="submission" date="2023-03" db="EMBL/GenBank/DDBJ databases">
        <title>Massive genome expansion in bonnet fungi (Mycena s.s.) driven by repeated elements and novel gene families across ecological guilds.</title>
        <authorList>
            <consortium name="Lawrence Berkeley National Laboratory"/>
            <person name="Harder C.B."/>
            <person name="Miyauchi S."/>
            <person name="Viragh M."/>
            <person name="Kuo A."/>
            <person name="Thoen E."/>
            <person name="Andreopoulos B."/>
            <person name="Lu D."/>
            <person name="Skrede I."/>
            <person name="Drula E."/>
            <person name="Henrissat B."/>
            <person name="Morin E."/>
            <person name="Kohler A."/>
            <person name="Barry K."/>
            <person name="LaButti K."/>
            <person name="Morin E."/>
            <person name="Salamov A."/>
            <person name="Lipzen A."/>
            <person name="Mereny Z."/>
            <person name="Hegedus B."/>
            <person name="Baldrian P."/>
            <person name="Stursova M."/>
            <person name="Weitz H."/>
            <person name="Taylor A."/>
            <person name="Grigoriev I.V."/>
            <person name="Nagy L.G."/>
            <person name="Martin F."/>
            <person name="Kauserud H."/>
        </authorList>
    </citation>
    <scope>NUCLEOTIDE SEQUENCE</scope>
    <source>
        <strain evidence="2">CBHHK002</strain>
    </source>
</reference>
<name>A0AAD7AJI0_9AGAR</name>
<sequence length="386" mass="42787">MLSDLPQELLELIFTALDPESLRACALVSSSLVAPSQRSIFRSLVIWFPDGDLPKAQALFSSAPHVTGYVRELKVQLEDEEVLSSQNGVLASILPSFPHLECLSIKGWFGPIRWNDTTLPLQSAIEELMTSSNLRSLDVEEIFDIPSSFIVLALSSLRRLGLHSITVEPSESHIPNLPATLRTEEISLRTQYPDVKSIVDLILPNIPRPGYLDKNRRLMLGMHQVIHTESLRIIAATASTLRHLELRCGVFELPLDLPCLPVLRVLELRIFLGFSGPGLPPHLYPVVAALPTTVPIIEVLCLTCYDVPGKEDWGADRAGPLPLFDDTCAYRDKLPYLRRVYCPDRPLDQEDYVAFHVFVLEKFSGLQGTGVLDISAGGDEGPPVLD</sequence>
<dbReference type="InterPro" id="IPR032675">
    <property type="entry name" value="LRR_dom_sf"/>
</dbReference>
<dbReference type="EMBL" id="JARIHO010000005">
    <property type="protein sequence ID" value="KAJ7360866.1"/>
    <property type="molecule type" value="Genomic_DNA"/>
</dbReference>
<keyword evidence="3" id="KW-1185">Reference proteome</keyword>
<feature type="domain" description="F-box" evidence="1">
    <location>
        <begin position="1"/>
        <end position="44"/>
    </location>
</feature>
<protein>
    <recommendedName>
        <fullName evidence="1">F-box domain-containing protein</fullName>
    </recommendedName>
</protein>
<dbReference type="InterPro" id="IPR001810">
    <property type="entry name" value="F-box_dom"/>
</dbReference>
<dbReference type="SUPFAM" id="SSF81383">
    <property type="entry name" value="F-box domain"/>
    <property type="match status" value="1"/>
</dbReference>
<dbReference type="Gene3D" id="3.80.10.10">
    <property type="entry name" value="Ribonuclease Inhibitor"/>
    <property type="match status" value="1"/>
</dbReference>
<dbReference type="InterPro" id="IPR036047">
    <property type="entry name" value="F-box-like_dom_sf"/>
</dbReference>
<organism evidence="2 3">
    <name type="scientific">Mycena albidolilacea</name>
    <dbReference type="NCBI Taxonomy" id="1033008"/>
    <lineage>
        <taxon>Eukaryota</taxon>
        <taxon>Fungi</taxon>
        <taxon>Dikarya</taxon>
        <taxon>Basidiomycota</taxon>
        <taxon>Agaricomycotina</taxon>
        <taxon>Agaricomycetes</taxon>
        <taxon>Agaricomycetidae</taxon>
        <taxon>Agaricales</taxon>
        <taxon>Marasmiineae</taxon>
        <taxon>Mycenaceae</taxon>
        <taxon>Mycena</taxon>
    </lineage>
</organism>
<evidence type="ECO:0000313" key="2">
    <source>
        <dbReference type="EMBL" id="KAJ7360866.1"/>
    </source>
</evidence>
<comment type="caution">
    <text evidence="2">The sequence shown here is derived from an EMBL/GenBank/DDBJ whole genome shotgun (WGS) entry which is preliminary data.</text>
</comment>
<evidence type="ECO:0000313" key="3">
    <source>
        <dbReference type="Proteomes" id="UP001218218"/>
    </source>
</evidence>
<dbReference type="Proteomes" id="UP001218218">
    <property type="component" value="Unassembled WGS sequence"/>
</dbReference>
<evidence type="ECO:0000259" key="1">
    <source>
        <dbReference type="PROSITE" id="PS50181"/>
    </source>
</evidence>
<proteinExistence type="predicted"/>
<dbReference type="PROSITE" id="PS50181">
    <property type="entry name" value="FBOX"/>
    <property type="match status" value="1"/>
</dbReference>
<dbReference type="Pfam" id="PF12937">
    <property type="entry name" value="F-box-like"/>
    <property type="match status" value="1"/>
</dbReference>
<dbReference type="AlphaFoldDB" id="A0AAD7AJI0"/>